<evidence type="ECO:0000313" key="1">
    <source>
        <dbReference type="EMBL" id="AZA90286.1"/>
    </source>
</evidence>
<gene>
    <name evidence="1" type="ORF">EG343_06475</name>
</gene>
<proteinExistence type="predicted"/>
<dbReference type="EMBL" id="CP033923">
    <property type="protein sequence ID" value="AZA90286.1"/>
    <property type="molecule type" value="Genomic_DNA"/>
</dbReference>
<organism evidence="1 2">
    <name type="scientific">Chryseobacterium nakagawai</name>
    <dbReference type="NCBI Taxonomy" id="1241982"/>
    <lineage>
        <taxon>Bacteria</taxon>
        <taxon>Pseudomonadati</taxon>
        <taxon>Bacteroidota</taxon>
        <taxon>Flavobacteriia</taxon>
        <taxon>Flavobacteriales</taxon>
        <taxon>Weeksellaceae</taxon>
        <taxon>Chryseobacterium group</taxon>
        <taxon>Chryseobacterium</taxon>
    </lineage>
</organism>
<dbReference type="Proteomes" id="UP000278288">
    <property type="component" value="Chromosome"/>
</dbReference>
<protein>
    <submittedName>
        <fullName evidence="1">RSAM-modified peptide</fullName>
    </submittedName>
</protein>
<accession>A0AAD0YN84</accession>
<evidence type="ECO:0000313" key="2">
    <source>
        <dbReference type="Proteomes" id="UP000278288"/>
    </source>
</evidence>
<dbReference type="NCBIfam" id="NF038153">
    <property type="entry name" value="lant_leader_L1a"/>
    <property type="match status" value="1"/>
</dbReference>
<dbReference type="AlphaFoldDB" id="A0AAD0YN84"/>
<sequence>MNNKFSQLQLNKKTIAKLNERQLSTVKGGNKVIAPVREGDCTTTSVTNNCTTTSTTGATTNL</sequence>
<dbReference type="InterPro" id="IPR058238">
    <property type="entry name" value="Lant_leader_dom"/>
</dbReference>
<reference evidence="1 2" key="1">
    <citation type="submission" date="2018-11" db="EMBL/GenBank/DDBJ databases">
        <title>Proposal to divide the Flavobacteriaceae and reorganize its genera based on Amino Acid Identity values calculated from whole genome sequences.</title>
        <authorList>
            <person name="Nicholson A.C."/>
            <person name="Gulvik C.A."/>
            <person name="Whitney A.M."/>
            <person name="Humrighouse B.W."/>
            <person name="Bell M."/>
            <person name="Holmes B."/>
            <person name="Steigerwalt A.G."/>
            <person name="Villarma A."/>
            <person name="Sheth M."/>
            <person name="Batra D."/>
            <person name="Pryor J."/>
            <person name="Bernardet J.-F."/>
            <person name="Hugo C."/>
            <person name="Kampfer P."/>
            <person name="Newman J."/>
            <person name="McQuiston J.R."/>
        </authorList>
    </citation>
    <scope>NUCLEOTIDE SEQUENCE [LARGE SCALE GENOMIC DNA]</scope>
    <source>
        <strain evidence="1 2">G0041</strain>
    </source>
</reference>
<dbReference type="NCBIfam" id="TIGR04149">
    <property type="entry name" value="GG_sam_targ_CFB"/>
    <property type="match status" value="1"/>
</dbReference>
<dbReference type="RefSeq" id="WP_123856924.1">
    <property type="nucleotide sequence ID" value="NZ_CP033923.1"/>
</dbReference>
<dbReference type="KEGG" id="cnk:EG343_06475"/>
<name>A0AAD0YN84_CHRNA</name>
<dbReference type="InterPro" id="IPR026408">
    <property type="entry name" value="GG_sam_targ_CFB"/>
</dbReference>
<keyword evidence="2" id="KW-1185">Reference proteome</keyword>